<evidence type="ECO:0000259" key="1">
    <source>
        <dbReference type="Pfam" id="PF00149"/>
    </source>
</evidence>
<dbReference type="InterPro" id="IPR029052">
    <property type="entry name" value="Metallo-depent_PP-like"/>
</dbReference>
<sequence length="125" mass="14266">MYRIAVITDIHGNIYALRSALEDIRRKKVDAIYCLGDMIGMGPFSNQVCETLFSHENVQLVTGNHDEAVMALIKGSVYPKSREKVKAHHQWIADRLTSEYKKAISRLSRFLTTNVAGWIFYFALT</sequence>
<dbReference type="SUPFAM" id="SSF56300">
    <property type="entry name" value="Metallo-dependent phosphatases"/>
    <property type="match status" value="1"/>
</dbReference>
<accession>A0A024P5C7</accession>
<dbReference type="InterPro" id="IPR050126">
    <property type="entry name" value="Ap4A_hydrolase"/>
</dbReference>
<dbReference type="GO" id="GO:0016791">
    <property type="term" value="F:phosphatase activity"/>
    <property type="evidence" value="ECO:0007669"/>
    <property type="project" value="TreeGrafter"/>
</dbReference>
<protein>
    <submittedName>
        <fullName evidence="2">Diadenosine tetraphosphatase</fullName>
    </submittedName>
</protein>
<dbReference type="CDD" id="cd00838">
    <property type="entry name" value="MPP_superfamily"/>
    <property type="match status" value="1"/>
</dbReference>
<dbReference type="PANTHER" id="PTHR42850">
    <property type="entry name" value="METALLOPHOSPHOESTERASE"/>
    <property type="match status" value="1"/>
</dbReference>
<reference evidence="2 3" key="2">
    <citation type="submission" date="2014-05" db="EMBL/GenBank/DDBJ databases">
        <title>Draft genome sequence of Halobacillus karajensis HK-03.</title>
        <authorList>
            <person name="Khelaifia S."/>
            <person name="Croce O."/>
            <person name="Lagier J.C."/>
            <person name="Raoult D."/>
        </authorList>
    </citation>
    <scope>NUCLEOTIDE SEQUENCE [LARGE SCALE GENOMIC DNA]</scope>
    <source>
        <strain evidence="2 3">HD-03</strain>
    </source>
</reference>
<comment type="caution">
    <text evidence="2">The sequence shown here is derived from an EMBL/GenBank/DDBJ whole genome shotgun (WGS) entry which is preliminary data.</text>
</comment>
<dbReference type="RefSeq" id="WP_051744286.1">
    <property type="nucleotide sequence ID" value="NZ_CCDH010000001.1"/>
</dbReference>
<name>A0A024P5C7_9BACI</name>
<dbReference type="Proteomes" id="UP000028868">
    <property type="component" value="Unassembled WGS sequence"/>
</dbReference>
<organism evidence="2 3">
    <name type="scientific">Halobacillus karajensis</name>
    <dbReference type="NCBI Taxonomy" id="195088"/>
    <lineage>
        <taxon>Bacteria</taxon>
        <taxon>Bacillati</taxon>
        <taxon>Bacillota</taxon>
        <taxon>Bacilli</taxon>
        <taxon>Bacillales</taxon>
        <taxon>Bacillaceae</taxon>
        <taxon>Halobacillus</taxon>
    </lineage>
</organism>
<dbReference type="Pfam" id="PF00149">
    <property type="entry name" value="Metallophos"/>
    <property type="match status" value="1"/>
</dbReference>
<gene>
    <name evidence="2" type="ORF">BN983_02496</name>
</gene>
<keyword evidence="3" id="KW-1185">Reference proteome</keyword>
<dbReference type="EMBL" id="CCDI010000003">
    <property type="protein sequence ID" value="CDQ24224.1"/>
    <property type="molecule type" value="Genomic_DNA"/>
</dbReference>
<dbReference type="Gene3D" id="3.60.21.10">
    <property type="match status" value="1"/>
</dbReference>
<evidence type="ECO:0000313" key="2">
    <source>
        <dbReference type="EMBL" id="CDQ24224.1"/>
    </source>
</evidence>
<evidence type="ECO:0000313" key="3">
    <source>
        <dbReference type="Proteomes" id="UP000028868"/>
    </source>
</evidence>
<reference evidence="3" key="1">
    <citation type="submission" date="2014-03" db="EMBL/GenBank/DDBJ databases">
        <authorList>
            <person name="Urmite Genomes U."/>
        </authorList>
    </citation>
    <scope>NUCLEOTIDE SEQUENCE [LARGE SCALE GENOMIC DNA]</scope>
    <source>
        <strain evidence="3">HD-03</strain>
    </source>
</reference>
<dbReference type="GO" id="GO:0005737">
    <property type="term" value="C:cytoplasm"/>
    <property type="evidence" value="ECO:0007669"/>
    <property type="project" value="TreeGrafter"/>
</dbReference>
<proteinExistence type="predicted"/>
<dbReference type="AlphaFoldDB" id="A0A024P5C7"/>
<dbReference type="PANTHER" id="PTHR42850:SF2">
    <property type="entry name" value="BLL5683 PROTEIN"/>
    <property type="match status" value="1"/>
</dbReference>
<feature type="domain" description="Calcineurin-like phosphoesterase" evidence="1">
    <location>
        <begin position="3"/>
        <end position="93"/>
    </location>
</feature>
<dbReference type="InterPro" id="IPR004843">
    <property type="entry name" value="Calcineurin-like_PHP"/>
</dbReference>
<dbReference type="OrthoDB" id="9813918at2"/>